<feature type="region of interest" description="Disordered" evidence="1">
    <location>
        <begin position="18"/>
        <end position="243"/>
    </location>
</feature>
<evidence type="ECO:0000313" key="2">
    <source>
        <dbReference type="Proteomes" id="UP000887561"/>
    </source>
</evidence>
<reference evidence="3" key="1">
    <citation type="submission" date="2022-11" db="UniProtKB">
        <authorList>
            <consortium name="WormBaseParasite"/>
        </authorList>
    </citation>
    <scope>IDENTIFICATION</scope>
</reference>
<evidence type="ECO:0000313" key="3">
    <source>
        <dbReference type="WBParaSite" id="scaffold12671_cov194.g16450"/>
    </source>
</evidence>
<dbReference type="Proteomes" id="UP000887561">
    <property type="component" value="Unplaced"/>
</dbReference>
<dbReference type="AlphaFoldDB" id="A0A915LM13"/>
<protein>
    <submittedName>
        <fullName evidence="3">Uncharacterized protein</fullName>
    </submittedName>
</protein>
<name>A0A915LM13_MELJA</name>
<feature type="compositionally biased region" description="Acidic residues" evidence="1">
    <location>
        <begin position="48"/>
        <end position="76"/>
    </location>
</feature>
<evidence type="ECO:0000256" key="1">
    <source>
        <dbReference type="SAM" id="MobiDB-lite"/>
    </source>
</evidence>
<organism evidence="2 3">
    <name type="scientific">Meloidogyne javanica</name>
    <name type="common">Root-knot nematode worm</name>
    <dbReference type="NCBI Taxonomy" id="6303"/>
    <lineage>
        <taxon>Eukaryota</taxon>
        <taxon>Metazoa</taxon>
        <taxon>Ecdysozoa</taxon>
        <taxon>Nematoda</taxon>
        <taxon>Chromadorea</taxon>
        <taxon>Rhabditida</taxon>
        <taxon>Tylenchina</taxon>
        <taxon>Tylenchomorpha</taxon>
        <taxon>Tylenchoidea</taxon>
        <taxon>Meloidogynidae</taxon>
        <taxon>Meloidogyninae</taxon>
        <taxon>Meloidogyne</taxon>
        <taxon>Meloidogyne incognita group</taxon>
    </lineage>
</organism>
<feature type="compositionally biased region" description="Low complexity" evidence="1">
    <location>
        <begin position="212"/>
        <end position="221"/>
    </location>
</feature>
<feature type="compositionally biased region" description="Pro residues" evidence="1">
    <location>
        <begin position="177"/>
        <end position="193"/>
    </location>
</feature>
<feature type="compositionally biased region" description="Basic and acidic residues" evidence="1">
    <location>
        <begin position="92"/>
        <end position="104"/>
    </location>
</feature>
<feature type="compositionally biased region" description="Polar residues" evidence="1">
    <location>
        <begin position="146"/>
        <end position="155"/>
    </location>
</feature>
<proteinExistence type="predicted"/>
<keyword evidence="2" id="KW-1185">Reference proteome</keyword>
<sequence length="390" mass="42689">MDELPELVHEFLASNNIVYNPDDSSRCMSPSISVLEDFDGPGGVEGGKEDEEQTDKTDEDAEKPPGEDDENNEEGDEKEKNNKPGKPGLPGKDSKDENKKDDKGQQGGIDQGNKDRKKTNSAPETDKPINQPAGQGTGQPGIGQPNVNPNNNIPYSPTVYPNGLPGQTQQTDINPPNVNPINPPYVNPIPNPVYPQQTNVPLPTNPPPVYPQYPSANQQPPQQQPYSPPSGFGTSNSVNDIDEDPFRFGITLQRQQQQQYSPYSQYYSQPNQNIPPQYNPPSNNFYSNNLGGFGNSNGKRVPGQTSFPVEERSQLPMIVSGSNSNNYNDQRELSLGRGRLQNNGLSNLLQQQALNGGIPEICTKLAQQNIQTNGFQQGILARKKRSNGRG</sequence>
<accession>A0A915LM13</accession>
<dbReference type="WBParaSite" id="scaffold12671_cov194.g16450">
    <property type="protein sequence ID" value="scaffold12671_cov194.g16450"/>
    <property type="gene ID" value="scaffold12671_cov194.g16450"/>
</dbReference>